<keyword evidence="1" id="KW-0472">Membrane</keyword>
<dbReference type="EMBL" id="CAJNOQ010000154">
    <property type="protein sequence ID" value="CAF0765134.1"/>
    <property type="molecule type" value="Genomic_DNA"/>
</dbReference>
<dbReference type="EMBL" id="CAJNOK010000008">
    <property type="protein sequence ID" value="CAF0721926.1"/>
    <property type="molecule type" value="Genomic_DNA"/>
</dbReference>
<dbReference type="AlphaFoldDB" id="A0A813QCK2"/>
<feature type="transmembrane region" description="Helical" evidence="1">
    <location>
        <begin position="85"/>
        <end position="103"/>
    </location>
</feature>
<dbReference type="Proteomes" id="UP000682733">
    <property type="component" value="Unassembled WGS sequence"/>
</dbReference>
<protein>
    <submittedName>
        <fullName evidence="3">Uncharacterized protein</fullName>
    </submittedName>
</protein>
<evidence type="ECO:0000256" key="1">
    <source>
        <dbReference type="SAM" id="Phobius"/>
    </source>
</evidence>
<dbReference type="EMBL" id="CAJOBC010000154">
    <property type="protein sequence ID" value="CAF3546398.1"/>
    <property type="molecule type" value="Genomic_DNA"/>
</dbReference>
<reference evidence="3" key="1">
    <citation type="submission" date="2021-02" db="EMBL/GenBank/DDBJ databases">
        <authorList>
            <person name="Nowell W R."/>
        </authorList>
    </citation>
    <scope>NUCLEOTIDE SEQUENCE</scope>
</reference>
<dbReference type="Proteomes" id="UP000677228">
    <property type="component" value="Unassembled WGS sequence"/>
</dbReference>
<comment type="caution">
    <text evidence="3">The sequence shown here is derived from an EMBL/GenBank/DDBJ whole genome shotgun (WGS) entry which is preliminary data.</text>
</comment>
<name>A0A813QCK2_9BILA</name>
<organism evidence="3 6">
    <name type="scientific">Didymodactylos carnosus</name>
    <dbReference type="NCBI Taxonomy" id="1234261"/>
    <lineage>
        <taxon>Eukaryota</taxon>
        <taxon>Metazoa</taxon>
        <taxon>Spiralia</taxon>
        <taxon>Gnathifera</taxon>
        <taxon>Rotifera</taxon>
        <taxon>Eurotatoria</taxon>
        <taxon>Bdelloidea</taxon>
        <taxon>Philodinida</taxon>
        <taxon>Philodinidae</taxon>
        <taxon>Didymodactylos</taxon>
    </lineage>
</organism>
<keyword evidence="1" id="KW-0812">Transmembrane</keyword>
<accession>A0A813QCK2</accession>
<evidence type="ECO:0000313" key="2">
    <source>
        <dbReference type="EMBL" id="CAF0721926.1"/>
    </source>
</evidence>
<feature type="transmembrane region" description="Helical" evidence="1">
    <location>
        <begin position="123"/>
        <end position="141"/>
    </location>
</feature>
<evidence type="ECO:0000313" key="6">
    <source>
        <dbReference type="Proteomes" id="UP000663829"/>
    </source>
</evidence>
<evidence type="ECO:0000313" key="3">
    <source>
        <dbReference type="EMBL" id="CAF0765134.1"/>
    </source>
</evidence>
<evidence type="ECO:0000313" key="5">
    <source>
        <dbReference type="EMBL" id="CAF3546398.1"/>
    </source>
</evidence>
<keyword evidence="1" id="KW-1133">Transmembrane helix</keyword>
<keyword evidence="6" id="KW-1185">Reference proteome</keyword>
<feature type="transmembrane region" description="Helical" evidence="1">
    <location>
        <begin position="55"/>
        <end position="73"/>
    </location>
</feature>
<evidence type="ECO:0000313" key="4">
    <source>
        <dbReference type="EMBL" id="CAF3493594.1"/>
    </source>
</evidence>
<gene>
    <name evidence="3" type="ORF">GPM918_LOCUS1606</name>
    <name evidence="2" type="ORF">OVA965_LOCUS108</name>
    <name evidence="5" type="ORF">SRO942_LOCUS1606</name>
    <name evidence="4" type="ORF">TMI583_LOCUS108</name>
</gene>
<sequence>MGYTIGILIIDFNPNINPLASGSNSNQSGYNCSNNSTNPTAEIFYGANTPLANKLFFGFAIVYVISAFINWWALQDFLWLDVIMIPEYLNLVEAVLYLWSSIWYVKQVSFNDYYTMGVHKIEITAASVDIVASFGWLMSWYRTYTRTLGRGFTLDDPDTMGNLCTTTASFIYITYNIQLNIHPEKYGLNTLYTKGDIFYFIGACYFLFGCLRDDNWFWFFPLAGQYGIASGKLNDSVNVQKPIQQGLEPLLITDVLCCRKRQNNLSKQQIVEENKASTYGNHLNKTFQMNDTLKIASLGKKKTLESKPEVPTGVGVLLDALYRSKMVSGNFGVVVGRCYVSWQVECPCMAESHEHMDNKVKAEQKFQKSGGQYQTLCRMYGDNSKSTYPVTVVAPKVLQVPSEYVGPWSYDIHWHAPLDNCTSSELATACCCYPCYVCSLMENAGEASYTGCLCPITLCGLRVKLRAALRIKGSLFKDCLVTSCCCTTSCAAMQMRHELDYRQLNVNHKQDKHSSTTN</sequence>
<dbReference type="Proteomes" id="UP000681722">
    <property type="component" value="Unassembled WGS sequence"/>
</dbReference>
<dbReference type="OrthoDB" id="1045822at2759"/>
<proteinExistence type="predicted"/>
<dbReference type="EMBL" id="CAJOBA010000008">
    <property type="protein sequence ID" value="CAF3493594.1"/>
    <property type="molecule type" value="Genomic_DNA"/>
</dbReference>
<dbReference type="Proteomes" id="UP000663829">
    <property type="component" value="Unassembled WGS sequence"/>
</dbReference>